<dbReference type="Proteomes" id="UP001600943">
    <property type="component" value="Unassembled WGS sequence"/>
</dbReference>
<accession>A0ABQ0BIT0</accession>
<reference evidence="1 2" key="1">
    <citation type="submission" date="2024-04" db="EMBL/GenBank/DDBJ databases">
        <title>Defined microbial consortia suppress multidrug-resistant proinflammatory Enterobacteriaceae via ecological control.</title>
        <authorList>
            <person name="Furuichi M."/>
            <person name="Kawaguchi T."/>
            <person name="Pust M."/>
            <person name="Yasuma K."/>
            <person name="Plichta D."/>
            <person name="Hasegawa N."/>
            <person name="Ohya T."/>
            <person name="Bhattarai S."/>
            <person name="Sasajima S."/>
            <person name="Aoto Y."/>
            <person name="Tuganbaev T."/>
            <person name="Yaginuma M."/>
            <person name="Ueda M."/>
            <person name="Okahashi N."/>
            <person name="Amafuji K."/>
            <person name="Kiridooshi Y."/>
            <person name="Sugita K."/>
            <person name="Strazar M."/>
            <person name="Skelly A."/>
            <person name="Suda W."/>
            <person name="Hattori M."/>
            <person name="Nakamoto N."/>
            <person name="Caballero S."/>
            <person name="Norman J."/>
            <person name="Olle B."/>
            <person name="Tanoue T."/>
            <person name="Arita M."/>
            <person name="Bucci V."/>
            <person name="Atarashi K."/>
            <person name="Xavier R."/>
            <person name="Honda K."/>
        </authorList>
    </citation>
    <scope>NUCLEOTIDE SEQUENCE [LARGE SCALE GENOMIC DNA]</scope>
    <source>
        <strain evidence="2">k04-0078-D8-1</strain>
    </source>
</reference>
<comment type="caution">
    <text evidence="1">The sequence shown here is derived from an EMBL/GenBank/DDBJ whole genome shotgun (WGS) entry which is preliminary data.</text>
</comment>
<name>A0ABQ0BIT0_9FIRM</name>
<sequence>MKQLMGYYEFREMELPDEGVYSWVRFGKCCTGCYVGLASCGSSGDGCLKGVVGWGSIGYYILQPYAFFY</sequence>
<gene>
    <name evidence="1" type="ORF">K040078D81_54890</name>
</gene>
<protein>
    <submittedName>
        <fullName evidence="1">Uncharacterized protein</fullName>
    </submittedName>
</protein>
<organism evidence="1 2">
    <name type="scientific">Blautia hominis</name>
    <dbReference type="NCBI Taxonomy" id="2025493"/>
    <lineage>
        <taxon>Bacteria</taxon>
        <taxon>Bacillati</taxon>
        <taxon>Bacillota</taxon>
        <taxon>Clostridia</taxon>
        <taxon>Lachnospirales</taxon>
        <taxon>Lachnospiraceae</taxon>
        <taxon>Blautia</taxon>
    </lineage>
</organism>
<dbReference type="EMBL" id="BAABYW010000002">
    <property type="protein sequence ID" value="GAA6411372.1"/>
    <property type="molecule type" value="Genomic_DNA"/>
</dbReference>
<keyword evidence="2" id="KW-1185">Reference proteome</keyword>
<evidence type="ECO:0000313" key="2">
    <source>
        <dbReference type="Proteomes" id="UP001600943"/>
    </source>
</evidence>
<proteinExistence type="predicted"/>
<evidence type="ECO:0000313" key="1">
    <source>
        <dbReference type="EMBL" id="GAA6411372.1"/>
    </source>
</evidence>